<feature type="compositionally biased region" description="Polar residues" evidence="2">
    <location>
        <begin position="2422"/>
        <end position="2436"/>
    </location>
</feature>
<feature type="compositionally biased region" description="Basic and acidic residues" evidence="2">
    <location>
        <begin position="2714"/>
        <end position="2724"/>
    </location>
</feature>
<name>A0A813LI40_POLGL</name>
<protein>
    <recommendedName>
        <fullName evidence="3">Sushi domain-containing protein</fullName>
    </recommendedName>
</protein>
<gene>
    <name evidence="4" type="ORF">PGLA2088_LOCUS43759</name>
</gene>
<dbReference type="InterPro" id="IPR000436">
    <property type="entry name" value="Sushi_SCR_CCP_dom"/>
</dbReference>
<feature type="domain" description="Sushi" evidence="3">
    <location>
        <begin position="2238"/>
        <end position="2293"/>
    </location>
</feature>
<dbReference type="Proteomes" id="UP000626109">
    <property type="component" value="Unassembled WGS sequence"/>
</dbReference>
<keyword evidence="1" id="KW-1015">Disulfide bond</keyword>
<feature type="compositionally biased region" description="Low complexity" evidence="2">
    <location>
        <begin position="2619"/>
        <end position="2628"/>
    </location>
</feature>
<feature type="region of interest" description="Disordered" evidence="2">
    <location>
        <begin position="2522"/>
        <end position="2765"/>
    </location>
</feature>
<dbReference type="SMART" id="SM00032">
    <property type="entry name" value="CCP"/>
    <property type="match status" value="3"/>
</dbReference>
<feature type="compositionally biased region" description="Low complexity" evidence="2">
    <location>
        <begin position="2652"/>
        <end position="2661"/>
    </location>
</feature>
<sequence length="2765" mass="294181">MNGHEVIDFEPLDARKALGNLLGPGKMAKLLPRLDIVLLLPLLLHLPCAWAVASVNQVHWLLRMSEELHRTFNTTERGVQVLRVTTVDGQLCAKSMVSSVVSRKLYEDSWTGAYTHDGGFLESVYNGTCFARCEAAGQEYPKVQDSSGVFQFRPEDGALEALRWAAAQAKAEAWQREQAELLVQLSQATDDSSALAISLKVKPRLVTPATAPAPAPGSQALPTTLQPVRQDFADAKTVWQAGINASALLETGAFDFTRRAVRALAVGASLALQAGAVAAMAELNCESALLLRSAAIADLGQIQTAVGGLLQDLENVLTEPLNSQAADGPLRRCLRQRVASAKGVAATTPPSAPGFAVDSLLSLDFCGRLFDATSKQIVAISPYTAAAPPSSPTALFSALGEERQVHVDSASGLVYVSPYANFADRGLDNPDFFTASDKVIVLQGVAELSVRGGGTLPAYNRCTTTQKNDLQRSVTWPDCNGGNSDCSSSPCSVEGCVRTSCMCDPVAAGYYTTDGITREACDPGGANLQGNGYFYAAGNNSCPFVCQPADKFQWGSSCLDAINGFYSTTCSNAVTSCDLPLNVPARQFKSVVRFTSPGRGSPTGCAANLTFPVAMPSSAASAPLEPPFTVELFVNILAAELPADGRASVLMGTFPRWYIGLQHFSASSAKLCFYHSRITLALKSREASLLCSDPVPWGPGWRHVAVVVSSSSSSSATVNFFVDGSLASNPVTLLLSTASVPAPHVHPDQSDVFHLGPPNMKLFQELLATDRTEPYFQSPQFSAQLDEARVSRAALDGLTLGARLTELRRRAACDPFERLEASTCRSTIRLTPTKALADQSGYVSQCQPGYEPCAALPGHCVAVCARGTLRQGDCTCDCPPGKFQVWFISAVLLKGSGSILNATVYDAAHRVVGFADAGLLPKRINLQSGTTDVSVVAVRGGGTASMVSLWVETPTEQTPSGETLAVPALQNVRLEQDRNTLLHHRRTHDLFDPSLSCAACTGEVLGSRLPRVDALSCYCAPGYGRNLFGRCVPLRGALPPPVSNIPDGYHTAGTRIRLTAPLLQAIEGPWLVEIRYTQGADPQAPTCQDGMRYQELNDGLQPGLDLIRARETVKVCSVLCHPMHYSSDVACFQFEGNNQMNPPTCSEFGAKSNATAFALQVQVSLYVDLQPQATIYYDLGSGTATYSMPLVVTSPGITVVRVWAQQPGFDQSAITTCSFIVDGPPRASVDVLWPALEEGASPQLGGFVYEEQAYLARRNLDVLRFTLEATAPVSGPALGMVQLEYRLKRGSQAMGEWLAAPSGGALALTVAEQLQAPNTSTLLRVEWRAKESGYVWTEPGAMQVLLLATRAIRPTLEAAPWTPWALGDSWLPDPRRDIALRQVHRVELRPPSSAARLLFSVTQAVGSFGSLLKTSSANATSLRSGGLLERFAATAPLAGLAPDDMPSKCGGTLAFQAGSSEQVPKLCDYLVPFQVLAGMTISVFALEPGKLESEVLTFVVPRELEPPAGDSTFDVGVFASGGVLTVSEAERLQVLASSAAGQALTFSLGQDGTERQSCMLVTHFSYSSSSGGNSSSQAERKTLSDCTWLPYNGPRQRTWEELDAAPVVFEATGASNNLNITVFSTLRKPGYLWSQPRAHTFLFLRARTPAPRVVGILEPDVSAGVAAMVWLQAEALGSGNSDSFPRCFFTLNSQSFEESDLPPYFLAAVPSTAATIPSVRQALQPTEHMRDAVTVASWASDLTLCASAVCELPMNGTLPAELIHAPANLPKLCAWAVWPGYRESLPICKLMGSQAQSQMIAPTFTPTLDAAGLQQLLAAGLTENPVIVSGFDRLLGATVVQFRNLKAGATSGRSEEAPIARRLAPAAMGLPIFLDRTSPLQYRHSAVPVDPWQLLHANASQEMFLQAAGALSAWQNLGVADPTPLVPIPSRRLSEHVLFRVDVRLTTGVNRWSRELQSFALAILGEQPSVEVQRQGSATSRTLAVRSPRANSTIFYRWLSGSAPTPPLATDGGPIVRLQAGFDSLADAFKLEAGIARQVQAQGNASVSTELCVAPEAGSAAAQEEKWLGPRLCTWHGDAWLETSAPDSRHWTLWAASSSPGLPLSAPTAVVVEQQCAAPQGIKQAFSVACSQGQLIDGGDVCTPQCKQGFKPSVEEALSCKNGSLSPASFTCEEMACQLPFNLTSGALQPCKEAAQLLASGSTCTTQCAAGFAPSEQRLICVKGLLDPPSFTCEELPCDSPGDVLHAASPSCSGLQSVKSGGECVPQCQDGYAASSSALTCTRGVLSPASFSCAPGVPLDIAPLIAGVPSGLVAGFLALATAYCCFKRPGAKTVTGPPVEPTEDSLQEWWKCVHEVEPGMCVFCGKNPEEVEASEDEHGASTFFRCCNDCAAVLLIEQEQEESLSTTAGSAAASEQGAPLSPRSQSSHEQPAQHYSTPAKHGSKEAGDAKGPPSRADTYTLFHEDTDSSYHSSISQKGRLPGAPAEARDYEARGASLQGSNASSLRVATVDLEFSDEAAVRVEDSGSRFPPSDGGESYGSYGSRRLGSQSLGGFSRAASVKDDGFDHSHRSMIVTPQNSQSRGGSSNSNNQREEGNLDTSRSLMSKPHGSLKSSLSKPQRSQSRGASSRADEEKSEASHRSISNTRDSVYPKNNKNNNNNNDKNKQQASGSQGRSMSRSNSDSSYSPEPVRHGSGSRPLAATLKSPARAPSQSDWREESSERRHTWSAKPDPTSFSSSEDEFPPQKGTSNNLTSNRKAFAQGRSR</sequence>
<evidence type="ECO:0000313" key="5">
    <source>
        <dbReference type="Proteomes" id="UP000626109"/>
    </source>
</evidence>
<feature type="compositionally biased region" description="Polar residues" evidence="2">
    <location>
        <begin position="2746"/>
        <end position="2756"/>
    </location>
</feature>
<organism evidence="4 5">
    <name type="scientific">Polarella glacialis</name>
    <name type="common">Dinoflagellate</name>
    <dbReference type="NCBI Taxonomy" id="89957"/>
    <lineage>
        <taxon>Eukaryota</taxon>
        <taxon>Sar</taxon>
        <taxon>Alveolata</taxon>
        <taxon>Dinophyceae</taxon>
        <taxon>Suessiales</taxon>
        <taxon>Suessiaceae</taxon>
        <taxon>Polarella</taxon>
    </lineage>
</organism>
<reference evidence="4" key="1">
    <citation type="submission" date="2021-02" db="EMBL/GenBank/DDBJ databases">
        <authorList>
            <person name="Dougan E. K."/>
            <person name="Rhodes N."/>
            <person name="Thang M."/>
            <person name="Chan C."/>
        </authorList>
    </citation>
    <scope>NUCLEOTIDE SEQUENCE</scope>
</reference>
<proteinExistence type="predicted"/>
<feature type="compositionally biased region" description="Basic and acidic residues" evidence="2">
    <location>
        <begin position="2629"/>
        <end position="2639"/>
    </location>
</feature>
<accession>A0A813LI40</accession>
<evidence type="ECO:0000313" key="4">
    <source>
        <dbReference type="EMBL" id="CAE8724571.1"/>
    </source>
</evidence>
<comment type="caution">
    <text evidence="4">The sequence shown here is derived from an EMBL/GenBank/DDBJ whole genome shotgun (WGS) entry which is preliminary data.</text>
</comment>
<evidence type="ECO:0000256" key="2">
    <source>
        <dbReference type="SAM" id="MobiDB-lite"/>
    </source>
</evidence>
<feature type="domain" description="Sushi" evidence="3">
    <location>
        <begin position="2116"/>
        <end position="2172"/>
    </location>
</feature>
<feature type="compositionally biased region" description="Low complexity" evidence="2">
    <location>
        <begin position="2404"/>
        <end position="2418"/>
    </location>
</feature>
<feature type="compositionally biased region" description="Low complexity" evidence="2">
    <location>
        <begin position="2669"/>
        <end position="2686"/>
    </location>
</feature>
<dbReference type="EMBL" id="CAJNNW010034914">
    <property type="protein sequence ID" value="CAE8724571.1"/>
    <property type="molecule type" value="Genomic_DNA"/>
</dbReference>
<feature type="compositionally biased region" description="Basic and acidic residues" evidence="2">
    <location>
        <begin position="2559"/>
        <end position="2569"/>
    </location>
</feature>
<feature type="domain" description="Sushi" evidence="3">
    <location>
        <begin position="2177"/>
        <end position="2233"/>
    </location>
</feature>
<feature type="region of interest" description="Disordered" evidence="2">
    <location>
        <begin position="2404"/>
        <end position="2486"/>
    </location>
</feature>
<evidence type="ECO:0000256" key="1">
    <source>
        <dbReference type="ARBA" id="ARBA00023157"/>
    </source>
</evidence>
<feature type="compositionally biased region" description="Low complexity" evidence="2">
    <location>
        <begin position="2532"/>
        <end position="2555"/>
    </location>
</feature>
<evidence type="ECO:0000259" key="3">
    <source>
        <dbReference type="SMART" id="SM00032"/>
    </source>
</evidence>
<feature type="compositionally biased region" description="Low complexity" evidence="2">
    <location>
        <begin position="2577"/>
        <end position="2590"/>
    </location>
</feature>